<organism evidence="1">
    <name type="scientific">Borrelia coriaceae ATCC 43381</name>
    <dbReference type="NCBI Taxonomy" id="1408429"/>
    <lineage>
        <taxon>Bacteria</taxon>
        <taxon>Pseudomonadati</taxon>
        <taxon>Spirochaetota</taxon>
        <taxon>Spirochaetia</taxon>
        <taxon>Spirochaetales</taxon>
        <taxon>Borreliaceae</taxon>
        <taxon>Borrelia</taxon>
    </lineage>
</organism>
<gene>
    <name evidence="1" type="ORF">BCO_0005806</name>
</gene>
<sequence>MMRIKRCGLLMIILSLIALLLVISCRQSSDSKRNGTGEGARVQEEPTKGVYNGALKVNLKELLVKFRLSDEEKQIVYKMQKIVTNPNIGNTEGYKTYDDLKFYNLLKDLGERKVKEIVGNYLKVDKRQNEVKNAFSQAINNAPEEGSLKERLQSELSSYQDGYALQLKELFKDDDSNAVYGAFTANNYVVKAIREIDVQLNELINEFKALGVGGSIGAATGATVTESAEGILVTVGSNGVGVAVIPKNPADIADTGGSNSPENSEGSENFAETQVVRLEFDDEEKRGISAIRKLVTSPSQDYKTYNDSEFDGLIGAWGVLNTKEVVKIYNEHVAECETMKSKLSSKINDIYCWPKLQNEFKSTKICSESYIRMSFSQFNYSTDRHDLHALPNSDSVYHDMLNLGRFCNFKRVEQYLANSVKYKEMEGKLTESQKSTFRYINDRITEPGFCIYFLLGGLSFAKLAEVANLHQETIQAKDATSKALVDAPNVKTKRFFESQFVGELENYHRYLKNSHYKSKSSHAFYAYMMVRAYVNNFNSIKEKVLNLSSKNGAGSKPEISPVTT</sequence>
<dbReference type="EMBL" id="CP005747">
    <property type="protein sequence ID" value="AHH11202.1"/>
    <property type="molecule type" value="Genomic_DNA"/>
</dbReference>
<dbReference type="PROSITE" id="PS51257">
    <property type="entry name" value="PROKAR_LIPOPROTEIN"/>
    <property type="match status" value="1"/>
</dbReference>
<dbReference type="HOGENOM" id="CLU_020855_2_0_12"/>
<accession>W5SWD8</accession>
<dbReference type="RefSeq" id="WP_025408545.1">
    <property type="nucleotide sequence ID" value="NZ_CP005747.1"/>
</dbReference>
<dbReference type="OrthoDB" id="351350at2"/>
<keyword evidence="1" id="KW-0614">Plasmid</keyword>
<name>W5SWD8_9SPIR</name>
<proteinExistence type="predicted"/>
<protein>
    <submittedName>
        <fullName evidence="1">Uncharacterized protein</fullName>
    </submittedName>
</protein>
<evidence type="ECO:0000313" key="1">
    <source>
        <dbReference type="EMBL" id="AHH11202.1"/>
    </source>
</evidence>
<dbReference type="NCBIfam" id="NF047534">
    <property type="entry name" value="lipo_BTA121_dup"/>
    <property type="match status" value="3"/>
</dbReference>
<reference evidence="1" key="1">
    <citation type="submission" date="2013-04" db="EMBL/GenBank/DDBJ databases">
        <title>Comparative Genomics of Relapsing Fever Spirochetes.</title>
        <authorList>
            <person name="Schwan T.G."/>
            <person name="Raffel S.J."/>
            <person name="Porcella S.F."/>
            <person name="Martens C.A."/>
            <person name="Bruno D.P."/>
            <person name="Ricklefs S.M."/>
            <person name="Barbian K.B."/>
        </authorList>
    </citation>
    <scope>NUCLEOTIDE SEQUENCE</scope>
    <source>
        <strain evidence="1">Co53</strain>
        <plasmid evidence="1">unnamed</plasmid>
    </source>
</reference>
<geneLocation type="plasmid" evidence="1">
    <name>unnamed</name>
</geneLocation>
<dbReference type="AlphaFoldDB" id="W5SWD8"/>